<gene>
    <name evidence="2" type="ORF">HJG60_009348</name>
</gene>
<name>A0A833YIM6_9CHIR</name>
<accession>A0A833YIM6</accession>
<feature type="region of interest" description="Disordered" evidence="1">
    <location>
        <begin position="103"/>
        <end position="130"/>
    </location>
</feature>
<evidence type="ECO:0000256" key="1">
    <source>
        <dbReference type="SAM" id="MobiDB-lite"/>
    </source>
</evidence>
<evidence type="ECO:0000313" key="3">
    <source>
        <dbReference type="Proteomes" id="UP000664940"/>
    </source>
</evidence>
<dbReference type="Proteomes" id="UP000664940">
    <property type="component" value="Unassembled WGS sequence"/>
</dbReference>
<sequence length="130" mass="14389">MGQLTPLAERWPRGAQCGCECPKHAALTGAWRLPCLRLCSEALPRQASCTCTLLSTRGVSVSLQHDFGQLQMCAVFPSCGKDFSEKEKKSCFLFWESQDREDSNLPVAQGRPQHSAIQLSHTGQPQLPHH</sequence>
<protein>
    <submittedName>
        <fullName evidence="2">Uncharacterized protein</fullName>
    </submittedName>
</protein>
<organism evidence="2 3">
    <name type="scientific">Phyllostomus discolor</name>
    <name type="common">pale spear-nosed bat</name>
    <dbReference type="NCBI Taxonomy" id="89673"/>
    <lineage>
        <taxon>Eukaryota</taxon>
        <taxon>Metazoa</taxon>
        <taxon>Chordata</taxon>
        <taxon>Craniata</taxon>
        <taxon>Vertebrata</taxon>
        <taxon>Euteleostomi</taxon>
        <taxon>Mammalia</taxon>
        <taxon>Eutheria</taxon>
        <taxon>Laurasiatheria</taxon>
        <taxon>Chiroptera</taxon>
        <taxon>Yangochiroptera</taxon>
        <taxon>Phyllostomidae</taxon>
        <taxon>Phyllostominae</taxon>
        <taxon>Phyllostomus</taxon>
    </lineage>
</organism>
<reference evidence="2 3" key="1">
    <citation type="journal article" date="2020" name="Nature">
        <title>Six reference-quality genomes reveal evolution of bat adaptations.</title>
        <authorList>
            <person name="Jebb D."/>
            <person name="Huang Z."/>
            <person name="Pippel M."/>
            <person name="Hughes G.M."/>
            <person name="Lavrichenko K."/>
            <person name="Devanna P."/>
            <person name="Winkler S."/>
            <person name="Jermiin L.S."/>
            <person name="Skirmuntt E.C."/>
            <person name="Katzourakis A."/>
            <person name="Burkitt-Gray L."/>
            <person name="Ray D.A."/>
            <person name="Sullivan K.A.M."/>
            <person name="Roscito J.G."/>
            <person name="Kirilenko B.M."/>
            <person name="Davalos L.M."/>
            <person name="Corthals A.P."/>
            <person name="Power M.L."/>
            <person name="Jones G."/>
            <person name="Ransome R.D."/>
            <person name="Dechmann D.K.N."/>
            <person name="Locatelli A.G."/>
            <person name="Puechmaille S.J."/>
            <person name="Fedrigo O."/>
            <person name="Jarvis E.D."/>
            <person name="Hiller M."/>
            <person name="Vernes S.C."/>
            <person name="Myers E.W."/>
            <person name="Teeling E.C."/>
        </authorList>
    </citation>
    <scope>NUCLEOTIDE SEQUENCE [LARGE SCALE GENOMIC DNA]</scope>
    <source>
        <strain evidence="2">Bat1K_MPI-CBG_1</strain>
    </source>
</reference>
<comment type="caution">
    <text evidence="2">The sequence shown here is derived from an EMBL/GenBank/DDBJ whole genome shotgun (WGS) entry which is preliminary data.</text>
</comment>
<proteinExistence type="predicted"/>
<dbReference type="EMBL" id="JABVXQ010000015">
    <property type="protein sequence ID" value="KAF6074938.1"/>
    <property type="molecule type" value="Genomic_DNA"/>
</dbReference>
<dbReference type="AlphaFoldDB" id="A0A833YIM6"/>
<feature type="compositionally biased region" description="Polar residues" evidence="1">
    <location>
        <begin position="115"/>
        <end position="130"/>
    </location>
</feature>
<evidence type="ECO:0000313" key="2">
    <source>
        <dbReference type="EMBL" id="KAF6074938.1"/>
    </source>
</evidence>